<sequence length="92" mass="11045">MSEERREHKKEHDPNVFDPNQSESAQPQFRQTPEHQTYTVQKGDTLESISLKFYDDESQWRRIWDANDSILEDPDEMFPGLKIQIPRLEREV</sequence>
<dbReference type="Pfam" id="PF01476">
    <property type="entry name" value="LysM"/>
    <property type="match status" value="1"/>
</dbReference>
<evidence type="ECO:0000313" key="3">
    <source>
        <dbReference type="EMBL" id="QDG50464.1"/>
    </source>
</evidence>
<organism evidence="3 4">
    <name type="scientific">Persicimonas caeni</name>
    <dbReference type="NCBI Taxonomy" id="2292766"/>
    <lineage>
        <taxon>Bacteria</taxon>
        <taxon>Deltaproteobacteria</taxon>
        <taxon>Bradymonadales</taxon>
        <taxon>Bradymonadaceae</taxon>
        <taxon>Persicimonas</taxon>
    </lineage>
</organism>
<dbReference type="SMART" id="SM00257">
    <property type="entry name" value="LysM"/>
    <property type="match status" value="1"/>
</dbReference>
<dbReference type="PROSITE" id="PS51782">
    <property type="entry name" value="LYSM"/>
    <property type="match status" value="1"/>
</dbReference>
<evidence type="ECO:0000259" key="2">
    <source>
        <dbReference type="PROSITE" id="PS51782"/>
    </source>
</evidence>
<name>A0A4Y6PQ67_PERCE</name>
<dbReference type="InterPro" id="IPR036779">
    <property type="entry name" value="LysM_dom_sf"/>
</dbReference>
<dbReference type="SUPFAM" id="SSF54106">
    <property type="entry name" value="LysM domain"/>
    <property type="match status" value="1"/>
</dbReference>
<dbReference type="RefSeq" id="WP_141196956.1">
    <property type="nucleotide sequence ID" value="NZ_CP041186.1"/>
</dbReference>
<gene>
    <name evidence="3" type="ORF">FIV42_06870</name>
</gene>
<accession>A0A4Y6PQ67</accession>
<feature type="domain" description="LysM" evidence="2">
    <location>
        <begin position="36"/>
        <end position="85"/>
    </location>
</feature>
<accession>A0A5B8Y177</accession>
<keyword evidence="4" id="KW-1185">Reference proteome</keyword>
<dbReference type="Gene3D" id="3.10.350.10">
    <property type="entry name" value="LysM domain"/>
    <property type="match status" value="1"/>
</dbReference>
<dbReference type="EMBL" id="CP041186">
    <property type="protein sequence ID" value="QDG50464.1"/>
    <property type="molecule type" value="Genomic_DNA"/>
</dbReference>
<proteinExistence type="predicted"/>
<dbReference type="PANTHER" id="PTHR34700:SF4">
    <property type="entry name" value="PHAGE-LIKE ELEMENT PBSX PROTEIN XKDP"/>
    <property type="match status" value="1"/>
</dbReference>
<reference evidence="3 4" key="1">
    <citation type="submission" date="2019-06" db="EMBL/GenBank/DDBJ databases">
        <title>Persicimonas caeni gen. nov., sp. nov., a predatory bacterium isolated from solar saltern.</title>
        <authorList>
            <person name="Wang S."/>
        </authorList>
    </citation>
    <scope>NUCLEOTIDE SEQUENCE [LARGE SCALE GENOMIC DNA]</scope>
    <source>
        <strain evidence="3 4">YN101</strain>
    </source>
</reference>
<dbReference type="AlphaFoldDB" id="A0A4Y6PQ67"/>
<dbReference type="CDD" id="cd00118">
    <property type="entry name" value="LysM"/>
    <property type="match status" value="1"/>
</dbReference>
<protein>
    <submittedName>
        <fullName evidence="3">LysM peptidoglycan-binding domain-containing protein</fullName>
    </submittedName>
</protein>
<dbReference type="InterPro" id="IPR018392">
    <property type="entry name" value="LysM"/>
</dbReference>
<dbReference type="PANTHER" id="PTHR34700">
    <property type="entry name" value="POTASSIUM BINDING PROTEIN KBP"/>
    <property type="match status" value="1"/>
</dbReference>
<evidence type="ECO:0000256" key="1">
    <source>
        <dbReference type="SAM" id="MobiDB-lite"/>
    </source>
</evidence>
<feature type="compositionally biased region" description="Polar residues" evidence="1">
    <location>
        <begin position="18"/>
        <end position="38"/>
    </location>
</feature>
<dbReference type="OrthoDB" id="370541at2"/>
<dbReference type="InterPro" id="IPR052196">
    <property type="entry name" value="Bact_Kbp"/>
</dbReference>
<feature type="region of interest" description="Disordered" evidence="1">
    <location>
        <begin position="1"/>
        <end position="38"/>
    </location>
</feature>
<evidence type="ECO:0000313" key="4">
    <source>
        <dbReference type="Proteomes" id="UP000315995"/>
    </source>
</evidence>
<dbReference type="Proteomes" id="UP000315995">
    <property type="component" value="Chromosome"/>
</dbReference>
<feature type="compositionally biased region" description="Basic and acidic residues" evidence="1">
    <location>
        <begin position="1"/>
        <end position="15"/>
    </location>
</feature>